<protein>
    <submittedName>
        <fullName evidence="7">Squalene-hopene cyclase</fullName>
        <ecNumber evidence="7">5.4.99.17</ecNumber>
    </submittedName>
</protein>
<dbReference type="NCBIfam" id="TIGR01787">
    <property type="entry name" value="squalene_cyclas"/>
    <property type="match status" value="1"/>
</dbReference>
<accession>E8R5V6</accession>
<dbReference type="AlphaFoldDB" id="E8R5V6"/>
<dbReference type="GO" id="GO:0051007">
    <property type="term" value="F:squalene-hopene cyclase activity"/>
    <property type="evidence" value="ECO:0007669"/>
    <property type="project" value="UniProtKB-EC"/>
</dbReference>
<dbReference type="RefSeq" id="WP_013565151.1">
    <property type="nucleotide sequence ID" value="NC_014962.1"/>
</dbReference>
<evidence type="ECO:0000259" key="5">
    <source>
        <dbReference type="Pfam" id="PF13243"/>
    </source>
</evidence>
<dbReference type="NCBIfam" id="TIGR01507">
    <property type="entry name" value="hopene_cyclase"/>
    <property type="match status" value="1"/>
</dbReference>
<dbReference type="InterPro" id="IPR032697">
    <property type="entry name" value="SQ_cyclase_N"/>
</dbReference>
<dbReference type="InterPro" id="IPR032696">
    <property type="entry name" value="SQ_cyclase_C"/>
</dbReference>
<dbReference type="EC" id="5.4.99.17" evidence="7"/>
<dbReference type="PANTHER" id="PTHR11764:SF20">
    <property type="entry name" value="LANOSTEROL SYNTHASE"/>
    <property type="match status" value="1"/>
</dbReference>
<dbReference type="HOGENOM" id="CLU_019345_0_0_0"/>
<dbReference type="Pfam" id="PF13243">
    <property type="entry name" value="SQHop_cyclase_C"/>
    <property type="match status" value="1"/>
</dbReference>
<dbReference type="CDD" id="cd02892">
    <property type="entry name" value="SQCY_1"/>
    <property type="match status" value="1"/>
</dbReference>
<comment type="pathway">
    <text evidence="1">Secondary metabolite biosynthesis; hopanoid biosynthesis.</text>
</comment>
<keyword evidence="3" id="KW-0677">Repeat</keyword>
<evidence type="ECO:0000256" key="3">
    <source>
        <dbReference type="ARBA" id="ARBA00022737"/>
    </source>
</evidence>
<dbReference type="Pfam" id="PF13249">
    <property type="entry name" value="SQHop_cyclase_N"/>
    <property type="match status" value="1"/>
</dbReference>
<dbReference type="SFLD" id="SFLDG01016">
    <property type="entry name" value="Prenyltransferase_Like_2"/>
    <property type="match status" value="1"/>
</dbReference>
<proteinExistence type="inferred from homology"/>
<keyword evidence="8" id="KW-1185">Reference proteome</keyword>
<evidence type="ECO:0000313" key="7">
    <source>
        <dbReference type="EMBL" id="ADV62863.1"/>
    </source>
</evidence>
<dbReference type="GO" id="GO:0016104">
    <property type="term" value="P:triterpenoid biosynthetic process"/>
    <property type="evidence" value="ECO:0007669"/>
    <property type="project" value="InterPro"/>
</dbReference>
<dbReference type="PANTHER" id="PTHR11764">
    <property type="entry name" value="TERPENE CYCLASE/MUTASE FAMILY MEMBER"/>
    <property type="match status" value="1"/>
</dbReference>
<evidence type="ECO:0000313" key="8">
    <source>
        <dbReference type="Proteomes" id="UP000008631"/>
    </source>
</evidence>
<reference key="1">
    <citation type="submission" date="2010-11" db="EMBL/GenBank/DDBJ databases">
        <title>The complete sequence of chromosome of Isophaera pallida ATCC 43644.</title>
        <authorList>
            <consortium name="US DOE Joint Genome Institute (JGI-PGF)"/>
            <person name="Lucas S."/>
            <person name="Copeland A."/>
            <person name="Lapidus A."/>
            <person name="Bruce D."/>
            <person name="Goodwin L."/>
            <person name="Pitluck S."/>
            <person name="Kyrpides N."/>
            <person name="Mavromatis K."/>
            <person name="Pagani I."/>
            <person name="Ivanova N."/>
            <person name="Saunders E."/>
            <person name="Brettin T."/>
            <person name="Detter J.C."/>
            <person name="Han C."/>
            <person name="Tapia R."/>
            <person name="Land M."/>
            <person name="Hauser L."/>
            <person name="Markowitz V."/>
            <person name="Cheng J.-F."/>
            <person name="Hugenholtz P."/>
            <person name="Woyke T."/>
            <person name="Wu D."/>
            <person name="Eisen J.A."/>
        </authorList>
    </citation>
    <scope>NUCLEOTIDE SEQUENCE</scope>
    <source>
        <strain>ATCC 43644</strain>
    </source>
</reference>
<feature type="domain" description="Squalene cyclase C-terminal" evidence="5">
    <location>
        <begin position="324"/>
        <end position="653"/>
    </location>
</feature>
<evidence type="ECO:0000259" key="6">
    <source>
        <dbReference type="Pfam" id="PF13249"/>
    </source>
</evidence>
<dbReference type="eggNOG" id="COG1657">
    <property type="taxonomic scope" value="Bacteria"/>
</dbReference>
<dbReference type="Gene3D" id="1.50.10.20">
    <property type="match status" value="2"/>
</dbReference>
<dbReference type="Proteomes" id="UP000008631">
    <property type="component" value="Chromosome"/>
</dbReference>
<comment type="similarity">
    <text evidence="2">Belongs to the terpene cyclase/mutase family.</text>
</comment>
<dbReference type="InterPro" id="IPR018333">
    <property type="entry name" value="Squalene_cyclase"/>
</dbReference>
<evidence type="ECO:0000256" key="4">
    <source>
        <dbReference type="ARBA" id="ARBA00023235"/>
    </source>
</evidence>
<gene>
    <name evidence="7" type="ordered locus">Isop_2285</name>
</gene>
<dbReference type="InterPro" id="IPR008930">
    <property type="entry name" value="Terpenoid_cyclase/PrenylTrfase"/>
</dbReference>
<dbReference type="EMBL" id="CP002353">
    <property type="protein sequence ID" value="ADV62863.1"/>
    <property type="molecule type" value="Genomic_DNA"/>
</dbReference>
<reference evidence="7 8" key="2">
    <citation type="journal article" date="2011" name="Stand. Genomic Sci.">
        <title>Complete genome sequence of Isosphaera pallida type strain (IS1B).</title>
        <authorList>
            <consortium name="US DOE Joint Genome Institute (JGI-PGF)"/>
            <person name="Goker M."/>
            <person name="Cleland D."/>
            <person name="Saunders E."/>
            <person name="Lapidus A."/>
            <person name="Nolan M."/>
            <person name="Lucas S."/>
            <person name="Hammon N."/>
            <person name="Deshpande S."/>
            <person name="Cheng J.F."/>
            <person name="Tapia R."/>
            <person name="Han C."/>
            <person name="Goodwin L."/>
            <person name="Pitluck S."/>
            <person name="Liolios K."/>
            <person name="Pagani I."/>
            <person name="Ivanova N."/>
            <person name="Mavromatis K."/>
            <person name="Pati A."/>
            <person name="Chen A."/>
            <person name="Palaniappan K."/>
            <person name="Land M."/>
            <person name="Hauser L."/>
            <person name="Chang Y.J."/>
            <person name="Jeffries C.D."/>
            <person name="Detter J.C."/>
            <person name="Beck B."/>
            <person name="Woyke T."/>
            <person name="Bristow J."/>
            <person name="Eisen J.A."/>
            <person name="Markowitz V."/>
            <person name="Hugenholtz P."/>
            <person name="Kyrpides N.C."/>
            <person name="Klenk H.P."/>
        </authorList>
    </citation>
    <scope>NUCLEOTIDE SEQUENCE [LARGE SCALE GENOMIC DNA]</scope>
    <source>
        <strain evidence="8">ATCC 43644 / DSM 9630 / IS1B</strain>
    </source>
</reference>
<feature type="domain" description="Squalene cyclase N-terminal" evidence="6">
    <location>
        <begin position="28"/>
        <end position="313"/>
    </location>
</feature>
<dbReference type="KEGG" id="ipa:Isop_2285"/>
<dbReference type="UniPathway" id="UPA00337"/>
<name>E8R5V6_ISOPI</name>
<organism evidence="7 8">
    <name type="scientific">Isosphaera pallida (strain ATCC 43644 / DSM 9630 / IS1B)</name>
    <dbReference type="NCBI Taxonomy" id="575540"/>
    <lineage>
        <taxon>Bacteria</taxon>
        <taxon>Pseudomonadati</taxon>
        <taxon>Planctomycetota</taxon>
        <taxon>Planctomycetia</taxon>
        <taxon>Isosphaerales</taxon>
        <taxon>Isosphaeraceae</taxon>
        <taxon>Isosphaera</taxon>
    </lineage>
</organism>
<evidence type="ECO:0000256" key="2">
    <source>
        <dbReference type="ARBA" id="ARBA00009755"/>
    </source>
</evidence>
<evidence type="ECO:0000256" key="1">
    <source>
        <dbReference type="ARBA" id="ARBA00004999"/>
    </source>
</evidence>
<keyword evidence="4 7" id="KW-0413">Isomerase</keyword>
<dbReference type="InterPro" id="IPR006400">
    <property type="entry name" value="Hopene-cyclase"/>
</dbReference>
<dbReference type="GO" id="GO:0005811">
    <property type="term" value="C:lipid droplet"/>
    <property type="evidence" value="ECO:0007669"/>
    <property type="project" value="InterPro"/>
</dbReference>
<sequence length="661" mass="73871">MIVTAQDGRGLAAPVSEQAAADSALAARRAAAWLLAQRKTDGHWVGELEGDTILETEWVLLKAFLGELDDPEVVAACRSVRRDARPEGGWAIHPGGPFEISASVKAYFALKLVGVSPDEPDMVRARELILQHGGLDACNSFTRFYLALLGQIPYDDCPAVPPELVWLPSWVPFGLAAMSSWTRTLVVPLAILSSLKPCRPVPDALRIDELKNPHFVPDWRKPAGLFTWRGFFLGVDRLLKAFDRIKPGVWRRAAVRSCHQWMLDHFEDSDGLGAIFPPMIYTVVVLETLGYDRNDRLFEWAVRQLDDLKVRDEENGLLWLQPCLSPVWDTAIATIALADVRDAQAENNPAARAELETALTTASRWLVAREIRRKGDWAIRRRFRHIEPSGWAFEYLNDHYADIDDTAMVLMALDRAGLRDDPTVKPAIERALNWLLALQGRDGAWAAFDADIDNQVLTQVPFADHNAMLDPGCADITARVVEMLGQLGFASSHPSIQRALEFIWSRQEPEGWWEGRWGVNAIYGTWQVLQGLAALGWPMSDPRLVKAADWLETIQQADGGFGESCRSYEDRSWIGQGPPTPSQTAWGLLGLIAAGRADSPAAHRAAAWLRDRQTSHGDWPEDQFTGTGFPKVFYLKYHLYRVSFPIMALARHARALTRRPS</sequence>
<dbReference type="SUPFAM" id="SSF48239">
    <property type="entry name" value="Terpenoid cyclases/Protein prenyltransferases"/>
    <property type="match status" value="2"/>
</dbReference>
<dbReference type="STRING" id="575540.Isop_2285"/>
<dbReference type="InParanoid" id="E8R5V6"/>